<dbReference type="GO" id="GO:0005737">
    <property type="term" value="C:cytoplasm"/>
    <property type="evidence" value="ECO:0007669"/>
    <property type="project" value="TreeGrafter"/>
</dbReference>
<reference evidence="4" key="1">
    <citation type="submission" date="2022-07" db="EMBL/GenBank/DDBJ databases">
        <title>Phylogenomic reconstructions and comparative analyses of Kickxellomycotina fungi.</title>
        <authorList>
            <person name="Reynolds N.K."/>
            <person name="Stajich J.E."/>
            <person name="Barry K."/>
            <person name="Grigoriev I.V."/>
            <person name="Crous P."/>
            <person name="Smith M.E."/>
        </authorList>
    </citation>
    <scope>NUCLEOTIDE SEQUENCE</scope>
    <source>
        <strain evidence="4">BCRC 34381</strain>
    </source>
</reference>
<evidence type="ECO:0000313" key="5">
    <source>
        <dbReference type="Proteomes" id="UP001143981"/>
    </source>
</evidence>
<keyword evidence="1" id="KW-0853">WD repeat</keyword>
<evidence type="ECO:0000259" key="3">
    <source>
        <dbReference type="SMART" id="SM01302"/>
    </source>
</evidence>
<dbReference type="Pfam" id="PF14538">
    <property type="entry name" value="Raptor_N"/>
    <property type="match status" value="1"/>
</dbReference>
<dbReference type="EMBL" id="JANBOI010002994">
    <property type="protein sequence ID" value="KAJ1719170.1"/>
    <property type="molecule type" value="Genomic_DNA"/>
</dbReference>
<dbReference type="AlphaFoldDB" id="A0A9W8CMI6"/>
<dbReference type="GO" id="GO:0010506">
    <property type="term" value="P:regulation of autophagy"/>
    <property type="evidence" value="ECO:0007669"/>
    <property type="project" value="TreeGrafter"/>
</dbReference>
<feature type="domain" description="Raptor N-terminal CASPase-like" evidence="3">
    <location>
        <begin position="42"/>
        <end position="173"/>
    </location>
</feature>
<dbReference type="PANTHER" id="PTHR12848:SF16">
    <property type="entry name" value="REGULATORY-ASSOCIATED PROTEIN OF MTOR"/>
    <property type="match status" value="1"/>
</dbReference>
<proteinExistence type="predicted"/>
<dbReference type="GO" id="GO:0030307">
    <property type="term" value="P:positive regulation of cell growth"/>
    <property type="evidence" value="ECO:0007669"/>
    <property type="project" value="TreeGrafter"/>
</dbReference>
<dbReference type="InterPro" id="IPR029347">
    <property type="entry name" value="Raptor_N"/>
</dbReference>
<dbReference type="PRINTS" id="PR01547">
    <property type="entry name" value="YEAST176DUF"/>
</dbReference>
<dbReference type="OrthoDB" id="10262360at2759"/>
<evidence type="ECO:0000256" key="1">
    <source>
        <dbReference type="ARBA" id="ARBA00022574"/>
    </source>
</evidence>
<dbReference type="GO" id="GO:0031929">
    <property type="term" value="P:TOR signaling"/>
    <property type="evidence" value="ECO:0007669"/>
    <property type="project" value="InterPro"/>
</dbReference>
<gene>
    <name evidence="4" type="primary">KOG1_2</name>
    <name evidence="4" type="ORF">LPJ61_006362</name>
</gene>
<organism evidence="4 5">
    <name type="scientific">Coemansia biformis</name>
    <dbReference type="NCBI Taxonomy" id="1286918"/>
    <lineage>
        <taxon>Eukaryota</taxon>
        <taxon>Fungi</taxon>
        <taxon>Fungi incertae sedis</taxon>
        <taxon>Zoopagomycota</taxon>
        <taxon>Kickxellomycotina</taxon>
        <taxon>Kickxellomycetes</taxon>
        <taxon>Kickxellales</taxon>
        <taxon>Kickxellaceae</taxon>
        <taxon>Coemansia</taxon>
    </lineage>
</organism>
<feature type="non-terminal residue" evidence="4">
    <location>
        <position position="174"/>
    </location>
</feature>
<dbReference type="GO" id="GO:0009267">
    <property type="term" value="P:cellular response to starvation"/>
    <property type="evidence" value="ECO:0007669"/>
    <property type="project" value="TreeGrafter"/>
</dbReference>
<evidence type="ECO:0000256" key="2">
    <source>
        <dbReference type="ARBA" id="ARBA00022737"/>
    </source>
</evidence>
<accession>A0A9W8CMI6</accession>
<name>A0A9W8CMI6_9FUNG</name>
<sequence length="174" mass="18938">MDDACPAHGCQDLLADRRDSHTHPRSLALASLQLFEWRVRSDLRTIAGLLAVSLGLGARSLSGSPQSRPPPPSLLPVLEAWTNPYTLGAGRKTGKILGQNLARQFGYVSGSATYKPLVDCDPVRLQQYCVHFRTVAATERLLFYYNGHGMPLPAAGGGVWFPQRPDEVQPAPGY</sequence>
<evidence type="ECO:0000313" key="4">
    <source>
        <dbReference type="EMBL" id="KAJ1719170.1"/>
    </source>
</evidence>
<dbReference type="PANTHER" id="PTHR12848">
    <property type="entry name" value="REGULATORY-ASSOCIATED PROTEIN OF MTOR"/>
    <property type="match status" value="1"/>
</dbReference>
<keyword evidence="5" id="KW-1185">Reference proteome</keyword>
<dbReference type="GO" id="GO:0030674">
    <property type="term" value="F:protein-macromolecule adaptor activity"/>
    <property type="evidence" value="ECO:0007669"/>
    <property type="project" value="TreeGrafter"/>
</dbReference>
<dbReference type="SMART" id="SM01302">
    <property type="entry name" value="Raptor_N"/>
    <property type="match status" value="1"/>
</dbReference>
<protein>
    <submittedName>
        <fullName evidence="4">Target of rapamycin complex 1 subunit kog1</fullName>
    </submittedName>
</protein>
<dbReference type="Proteomes" id="UP001143981">
    <property type="component" value="Unassembled WGS sequence"/>
</dbReference>
<comment type="caution">
    <text evidence="4">The sequence shown here is derived from an EMBL/GenBank/DDBJ whole genome shotgun (WGS) entry which is preliminary data.</text>
</comment>
<dbReference type="InterPro" id="IPR004083">
    <property type="entry name" value="Raptor"/>
</dbReference>
<keyword evidence="2" id="KW-0677">Repeat</keyword>
<dbReference type="GO" id="GO:0031931">
    <property type="term" value="C:TORC1 complex"/>
    <property type="evidence" value="ECO:0007669"/>
    <property type="project" value="InterPro"/>
</dbReference>
<dbReference type="GO" id="GO:0071230">
    <property type="term" value="P:cellular response to amino acid stimulus"/>
    <property type="evidence" value="ECO:0007669"/>
    <property type="project" value="TreeGrafter"/>
</dbReference>